<dbReference type="PANTHER" id="PTHR48050:SF27">
    <property type="entry name" value="GLUCOSYLTRANSFERASE, PUTATIVE (AFU_ORTHOLOGUE AFUA_7G04880)-RELATED"/>
    <property type="match status" value="1"/>
</dbReference>
<organism evidence="1 2">
    <name type="scientific">Talaromyces stipitatus (strain ATCC 10500 / CBS 375.48 / QM 6759 / NRRL 1006)</name>
    <name type="common">Penicillium stipitatum</name>
    <dbReference type="NCBI Taxonomy" id="441959"/>
    <lineage>
        <taxon>Eukaryota</taxon>
        <taxon>Fungi</taxon>
        <taxon>Dikarya</taxon>
        <taxon>Ascomycota</taxon>
        <taxon>Pezizomycotina</taxon>
        <taxon>Eurotiomycetes</taxon>
        <taxon>Eurotiomycetidae</taxon>
        <taxon>Eurotiales</taxon>
        <taxon>Trichocomaceae</taxon>
        <taxon>Talaromyces</taxon>
        <taxon>Talaromyces sect. Talaromyces</taxon>
    </lineage>
</organism>
<evidence type="ECO:0000313" key="2">
    <source>
        <dbReference type="Proteomes" id="UP000001745"/>
    </source>
</evidence>
<name>B8MLY3_TALSN</name>
<dbReference type="EMBL" id="EQ962658">
    <property type="protein sequence ID" value="EED13495.1"/>
    <property type="molecule type" value="Genomic_DNA"/>
</dbReference>
<dbReference type="GeneID" id="8108390"/>
<dbReference type="OrthoDB" id="5835829at2759"/>
<sequence length="159" mass="17910">MDHQKEAWIISGPSLLCPESVVEIEKNCKCKLNIVIQVVGSRGDVQPFIAFGNELQRWTPCVTSYAQCVRKLRQKVRVGILHSTHCVQASSIPVHLMFTMPWSSTESFPHSLASMSGGNADESLKNYVPYGVVDWLTWQVSLCFLLSSREFFDIVGLQY</sequence>
<dbReference type="RefSeq" id="XP_002485733.1">
    <property type="nucleotide sequence ID" value="XM_002485688.1"/>
</dbReference>
<dbReference type="PhylomeDB" id="B8MLY3"/>
<dbReference type="Proteomes" id="UP000001745">
    <property type="component" value="Unassembled WGS sequence"/>
</dbReference>
<gene>
    <name evidence="1" type="ORF">TSTA_097510</name>
</gene>
<evidence type="ECO:0000313" key="1">
    <source>
        <dbReference type="EMBL" id="EED13495.1"/>
    </source>
</evidence>
<dbReference type="SUPFAM" id="SSF53756">
    <property type="entry name" value="UDP-Glycosyltransferase/glycogen phosphorylase"/>
    <property type="match status" value="1"/>
</dbReference>
<dbReference type="InParanoid" id="B8MLY3"/>
<accession>B8MLY3</accession>
<reference evidence="2" key="1">
    <citation type="journal article" date="2015" name="Genome Announc.">
        <title>Genome sequence of the AIDS-associated pathogen Penicillium marneffei (ATCC18224) and its near taxonomic relative Talaromyces stipitatus (ATCC10500).</title>
        <authorList>
            <person name="Nierman W.C."/>
            <person name="Fedorova-Abrams N.D."/>
            <person name="Andrianopoulos A."/>
        </authorList>
    </citation>
    <scope>NUCLEOTIDE SEQUENCE [LARGE SCALE GENOMIC DNA]</scope>
    <source>
        <strain evidence="2">ATCC 10500 / CBS 375.48 / QM 6759 / NRRL 1006</strain>
    </source>
</reference>
<keyword evidence="2" id="KW-1185">Reference proteome</keyword>
<dbReference type="HOGENOM" id="CLU_1661969_0_0_1"/>
<proteinExistence type="predicted"/>
<dbReference type="Gene3D" id="3.40.50.2000">
    <property type="entry name" value="Glycogen Phosphorylase B"/>
    <property type="match status" value="2"/>
</dbReference>
<protein>
    <recommendedName>
        <fullName evidence="3">Glycosyltransferase family 28 N-terminal domain-containing protein</fullName>
    </recommendedName>
</protein>
<dbReference type="InterPro" id="IPR050426">
    <property type="entry name" value="Glycosyltransferase_28"/>
</dbReference>
<dbReference type="AlphaFoldDB" id="B8MLY3"/>
<dbReference type="PANTHER" id="PTHR48050">
    <property type="entry name" value="STEROL 3-BETA-GLUCOSYLTRANSFERASE"/>
    <property type="match status" value="1"/>
</dbReference>
<evidence type="ECO:0008006" key="3">
    <source>
        <dbReference type="Google" id="ProtNLM"/>
    </source>
</evidence>
<dbReference type="STRING" id="441959.B8MLY3"/>
<dbReference type="VEuPathDB" id="FungiDB:TSTA_097510"/>